<dbReference type="InterPro" id="IPR036922">
    <property type="entry name" value="Rieske_2Fe-2S_sf"/>
</dbReference>
<evidence type="ECO:0000256" key="5">
    <source>
        <dbReference type="ARBA" id="ARBA00012951"/>
    </source>
</evidence>
<evidence type="ECO:0000256" key="15">
    <source>
        <dbReference type="ARBA" id="ARBA00023004"/>
    </source>
</evidence>
<evidence type="ECO:0000256" key="9">
    <source>
        <dbReference type="ARBA" id="ARBA00022692"/>
    </source>
</evidence>
<dbReference type="NCBIfam" id="TIGR01416">
    <property type="entry name" value="Rieske_proteo"/>
    <property type="match status" value="1"/>
</dbReference>
<keyword evidence="15" id="KW-0408">Iron</keyword>
<comment type="subcellular location">
    <subcellularLocation>
        <location evidence="2">Cell membrane</location>
        <topology evidence="2">Single-pass membrane protein</topology>
    </subcellularLocation>
</comment>
<dbReference type="PRINTS" id="PR00162">
    <property type="entry name" value="RIESKE"/>
</dbReference>
<evidence type="ECO:0000256" key="8">
    <source>
        <dbReference type="ARBA" id="ARBA00022475"/>
    </source>
</evidence>
<comment type="function">
    <text evidence="1">Component of the ubiquinol-cytochrome c reductase complex (complex III or cytochrome b-c1 complex), which is a respiratory chain that generates an electrochemical potential coupled to ATP synthesis.</text>
</comment>
<dbReference type="EC" id="7.1.1.8" evidence="5 20"/>
<evidence type="ECO:0000259" key="22">
    <source>
        <dbReference type="PROSITE" id="PS51296"/>
    </source>
</evidence>
<evidence type="ECO:0000256" key="19">
    <source>
        <dbReference type="ARBA" id="ARBA00029351"/>
    </source>
</evidence>
<comment type="caution">
    <text evidence="23">The sequence shown here is derived from an EMBL/GenBank/DDBJ whole genome shotgun (WGS) entry which is preliminary data.</text>
</comment>
<dbReference type="InterPro" id="IPR006311">
    <property type="entry name" value="TAT_signal"/>
</dbReference>
<evidence type="ECO:0000256" key="6">
    <source>
        <dbReference type="ARBA" id="ARBA00019816"/>
    </source>
</evidence>
<protein>
    <recommendedName>
        <fullName evidence="6 20">Ubiquinol-cytochrome c reductase iron-sulfur subunit</fullName>
        <ecNumber evidence="5 20">7.1.1.8</ecNumber>
    </recommendedName>
</protein>
<evidence type="ECO:0000256" key="1">
    <source>
        <dbReference type="ARBA" id="ARBA00002444"/>
    </source>
</evidence>
<keyword evidence="12" id="KW-1278">Translocase</keyword>
<dbReference type="Gene3D" id="1.20.5.510">
    <property type="entry name" value="Single helix bin"/>
    <property type="match status" value="1"/>
</dbReference>
<evidence type="ECO:0000256" key="21">
    <source>
        <dbReference type="RuleBase" id="RU004497"/>
    </source>
</evidence>
<dbReference type="InterPro" id="IPR005805">
    <property type="entry name" value="Rieske_Fe-S_prot_C"/>
</dbReference>
<dbReference type="RefSeq" id="WP_377212254.1">
    <property type="nucleotide sequence ID" value="NZ_JBHTJV010000005.1"/>
</dbReference>
<keyword evidence="7 20" id="KW-0813">Transport</keyword>
<dbReference type="Pfam" id="PF00355">
    <property type="entry name" value="Rieske"/>
    <property type="match status" value="1"/>
</dbReference>
<keyword evidence="18" id="KW-1015">Disulfide bond</keyword>
<dbReference type="Gene3D" id="2.102.10.10">
    <property type="entry name" value="Rieske [2Fe-2S] iron-sulphur domain"/>
    <property type="match status" value="1"/>
</dbReference>
<accession>A0ABW3FEN7</accession>
<comment type="catalytic activity">
    <reaction evidence="19 20">
        <text>a quinol + 2 Fe(III)-[cytochrome c](out) = a quinone + 2 Fe(II)-[cytochrome c](out) + 2 H(+)(out)</text>
        <dbReference type="Rhea" id="RHEA:11484"/>
        <dbReference type="Rhea" id="RHEA-COMP:10350"/>
        <dbReference type="Rhea" id="RHEA-COMP:14399"/>
        <dbReference type="ChEBI" id="CHEBI:15378"/>
        <dbReference type="ChEBI" id="CHEBI:24646"/>
        <dbReference type="ChEBI" id="CHEBI:29033"/>
        <dbReference type="ChEBI" id="CHEBI:29034"/>
        <dbReference type="ChEBI" id="CHEBI:132124"/>
        <dbReference type="EC" id="7.1.1.8"/>
    </reaction>
</comment>
<keyword evidence="24" id="KW-1185">Reference proteome</keyword>
<dbReference type="InterPro" id="IPR019546">
    <property type="entry name" value="TAT_signal_bac_arc"/>
</dbReference>
<dbReference type="NCBIfam" id="TIGR01409">
    <property type="entry name" value="TAT_signal_seq"/>
    <property type="match status" value="1"/>
</dbReference>
<keyword evidence="17 20" id="KW-0472">Membrane</keyword>
<evidence type="ECO:0000256" key="16">
    <source>
        <dbReference type="ARBA" id="ARBA00023014"/>
    </source>
</evidence>
<evidence type="ECO:0000313" key="23">
    <source>
        <dbReference type="EMBL" id="MFD0916399.1"/>
    </source>
</evidence>
<dbReference type="EMBL" id="JBHTJV010000005">
    <property type="protein sequence ID" value="MFD0916399.1"/>
    <property type="molecule type" value="Genomic_DNA"/>
</dbReference>
<evidence type="ECO:0000256" key="13">
    <source>
        <dbReference type="ARBA" id="ARBA00022982"/>
    </source>
</evidence>
<feature type="transmembrane region" description="Helical" evidence="20">
    <location>
        <begin position="14"/>
        <end position="35"/>
    </location>
</feature>
<dbReference type="InterPro" id="IPR017941">
    <property type="entry name" value="Rieske_2Fe-2S"/>
</dbReference>
<evidence type="ECO:0000256" key="3">
    <source>
        <dbReference type="ARBA" id="ARBA00010651"/>
    </source>
</evidence>
<keyword evidence="14 20" id="KW-1133">Transmembrane helix</keyword>
<comment type="cofactor">
    <cofactor evidence="20">
        <name>[2Fe-2S] cluster</name>
        <dbReference type="ChEBI" id="CHEBI:190135"/>
    </cofactor>
    <text evidence="20">Binds 1 [2Fe-2S] cluster per subunit.</text>
</comment>
<gene>
    <name evidence="23" type="primary">petA</name>
    <name evidence="23" type="ORF">ACFQ14_08275</name>
</gene>
<dbReference type="CDD" id="cd03470">
    <property type="entry name" value="Rieske_cytochrome_bc1"/>
    <property type="match status" value="1"/>
</dbReference>
<dbReference type="InterPro" id="IPR019470">
    <property type="entry name" value="Ubiq_cytC_Rdtase_Fe-S_su_TAT"/>
</dbReference>
<dbReference type="PROSITE" id="PS51296">
    <property type="entry name" value="RIESKE"/>
    <property type="match status" value="1"/>
</dbReference>
<reference evidence="24" key="1">
    <citation type="journal article" date="2019" name="Int. J. Syst. Evol. Microbiol.">
        <title>The Global Catalogue of Microorganisms (GCM) 10K type strain sequencing project: providing services to taxonomists for standard genome sequencing and annotation.</title>
        <authorList>
            <consortium name="The Broad Institute Genomics Platform"/>
            <consortium name="The Broad Institute Genome Sequencing Center for Infectious Disease"/>
            <person name="Wu L."/>
            <person name="Ma J."/>
        </authorList>
    </citation>
    <scope>NUCLEOTIDE SEQUENCE [LARGE SCALE GENOMIC DNA]</scope>
    <source>
        <strain evidence="24">CCUG 60023</strain>
    </source>
</reference>
<dbReference type="InterPro" id="IPR006317">
    <property type="entry name" value="Ubiquinol_cyt_c_Rdtase_Fe-S-su"/>
</dbReference>
<evidence type="ECO:0000256" key="18">
    <source>
        <dbReference type="ARBA" id="ARBA00023157"/>
    </source>
</evidence>
<evidence type="ECO:0000256" key="14">
    <source>
        <dbReference type="ARBA" id="ARBA00022989"/>
    </source>
</evidence>
<evidence type="ECO:0000313" key="24">
    <source>
        <dbReference type="Proteomes" id="UP001597101"/>
    </source>
</evidence>
<keyword evidence="11" id="KW-0479">Metal-binding</keyword>
<keyword evidence="13 20" id="KW-0249">Electron transport</keyword>
<dbReference type="SUPFAM" id="SSF50022">
    <property type="entry name" value="ISP domain"/>
    <property type="match status" value="1"/>
</dbReference>
<evidence type="ECO:0000256" key="4">
    <source>
        <dbReference type="ARBA" id="ARBA00011649"/>
    </source>
</evidence>
<evidence type="ECO:0000256" key="17">
    <source>
        <dbReference type="ARBA" id="ARBA00023136"/>
    </source>
</evidence>
<evidence type="ECO:0000256" key="12">
    <source>
        <dbReference type="ARBA" id="ARBA00022967"/>
    </source>
</evidence>
<dbReference type="PROSITE" id="PS51318">
    <property type="entry name" value="TAT"/>
    <property type="match status" value="1"/>
</dbReference>
<dbReference type="PANTHER" id="PTHR10134">
    <property type="entry name" value="CYTOCHROME B-C1 COMPLEX SUBUNIT RIESKE, MITOCHONDRIAL"/>
    <property type="match status" value="1"/>
</dbReference>
<comment type="subunit">
    <text evidence="4 21">The main subunits of complex b-c1 are: cytochrome b, cytochrome c1 and the Rieske protein.</text>
</comment>
<comment type="similarity">
    <text evidence="3">Belongs to the Rieske iron-sulfur protein family.</text>
</comment>
<keyword evidence="10" id="KW-0001">2Fe-2S</keyword>
<dbReference type="Pfam" id="PF10399">
    <property type="entry name" value="UCR_Fe-S_N"/>
    <property type="match status" value="1"/>
</dbReference>
<dbReference type="Proteomes" id="UP001597101">
    <property type="component" value="Unassembled WGS sequence"/>
</dbReference>
<sequence length="182" mass="19327">MSEHTEGDPNRRDFLYIATGAAGAIAVGGIVWPLVAQMGPNAREVAAGAPVELNISEIEPGSLVKVLWRGATYFVRRLTEEEVAAASSAPQENYRDYVPATDRIAGPAEGSAEWSIYSANCTHLGCIPSEVDGALEQWVCPCHGSKFDSTGRVTKGPAAINLPQPPFVFASDELLVIGTDKV</sequence>
<keyword evidence="9 20" id="KW-0812">Transmembrane</keyword>
<organism evidence="23 24">
    <name type="scientific">Pseudahrensia aquimaris</name>
    <dbReference type="NCBI Taxonomy" id="744461"/>
    <lineage>
        <taxon>Bacteria</taxon>
        <taxon>Pseudomonadati</taxon>
        <taxon>Pseudomonadota</taxon>
        <taxon>Alphaproteobacteria</taxon>
        <taxon>Hyphomicrobiales</taxon>
        <taxon>Ahrensiaceae</taxon>
        <taxon>Pseudahrensia</taxon>
    </lineage>
</organism>
<keyword evidence="16" id="KW-0411">Iron-sulfur</keyword>
<dbReference type="InterPro" id="IPR014349">
    <property type="entry name" value="Rieske_Fe-S_prot"/>
</dbReference>
<feature type="domain" description="Rieske" evidence="22">
    <location>
        <begin position="81"/>
        <end position="176"/>
    </location>
</feature>
<comment type="miscellaneous">
    <text evidence="20">The Rieske protein is a high potential 2Fe-2S protein.</text>
</comment>
<evidence type="ECO:0000256" key="2">
    <source>
        <dbReference type="ARBA" id="ARBA00004162"/>
    </source>
</evidence>
<evidence type="ECO:0000256" key="7">
    <source>
        <dbReference type="ARBA" id="ARBA00022448"/>
    </source>
</evidence>
<evidence type="ECO:0000256" key="11">
    <source>
        <dbReference type="ARBA" id="ARBA00022723"/>
    </source>
</evidence>
<name>A0ABW3FEN7_9HYPH</name>
<evidence type="ECO:0000256" key="10">
    <source>
        <dbReference type="ARBA" id="ARBA00022714"/>
    </source>
</evidence>
<proteinExistence type="inferred from homology"/>
<evidence type="ECO:0000256" key="20">
    <source>
        <dbReference type="RuleBase" id="RU004494"/>
    </source>
</evidence>
<keyword evidence="8" id="KW-1003">Cell membrane</keyword>